<reference evidence="2 3" key="1">
    <citation type="submission" date="2023-11" db="EMBL/GenBank/DDBJ databases">
        <title>Gilvimarinus fulvus sp. nov., isolated from the surface of Kelp.</title>
        <authorList>
            <person name="Sun Y.Y."/>
            <person name="Gong Y."/>
            <person name="Du Z.J."/>
        </authorList>
    </citation>
    <scope>NUCLEOTIDE SEQUENCE [LARGE SCALE GENOMIC DNA]</scope>
    <source>
        <strain evidence="2 3">SDUM040013</strain>
    </source>
</reference>
<comment type="caution">
    <text evidence="2">The sequence shown here is derived from an EMBL/GenBank/DDBJ whole genome shotgun (WGS) entry which is preliminary data.</text>
</comment>
<gene>
    <name evidence="2" type="ORF">SCD92_18485</name>
</gene>
<dbReference type="RefSeq" id="WP_302724905.1">
    <property type="nucleotide sequence ID" value="NZ_JAULRU010000836.1"/>
</dbReference>
<evidence type="ECO:0000313" key="3">
    <source>
        <dbReference type="Proteomes" id="UP001273505"/>
    </source>
</evidence>
<sequence>MSRVSQSSKQLILLESLDDLVEHSIAVIEKARRRIFLLSDTLDPHLYDRDDMTTALSAFARRSRNSDLRMLVRDSDDLVERGHRLARLHQRLSTKVKLRIMTIEPGNSQMAYLLADSNLLVYKNDDMVHQGFANYAAGSEVKPIAEEFLRIWEFANEIPDLRTLHL</sequence>
<dbReference type="Proteomes" id="UP001273505">
    <property type="component" value="Unassembled WGS sequence"/>
</dbReference>
<organism evidence="2 3">
    <name type="scientific">Gilvimarinus gilvus</name>
    <dbReference type="NCBI Taxonomy" id="3058038"/>
    <lineage>
        <taxon>Bacteria</taxon>
        <taxon>Pseudomonadati</taxon>
        <taxon>Pseudomonadota</taxon>
        <taxon>Gammaproteobacteria</taxon>
        <taxon>Cellvibrionales</taxon>
        <taxon>Cellvibrionaceae</taxon>
        <taxon>Gilvimarinus</taxon>
    </lineage>
</organism>
<feature type="domain" description="DUF7931" evidence="1">
    <location>
        <begin position="18"/>
        <end position="164"/>
    </location>
</feature>
<dbReference type="Pfam" id="PF25559">
    <property type="entry name" value="DUF7931"/>
    <property type="match status" value="1"/>
</dbReference>
<name>A0ABU4S2I6_9GAMM</name>
<dbReference type="InterPro" id="IPR057691">
    <property type="entry name" value="DUF7931"/>
</dbReference>
<accession>A0ABU4S2I6</accession>
<evidence type="ECO:0000259" key="1">
    <source>
        <dbReference type="Pfam" id="PF25559"/>
    </source>
</evidence>
<evidence type="ECO:0000313" key="2">
    <source>
        <dbReference type="EMBL" id="MDX6851370.1"/>
    </source>
</evidence>
<protein>
    <recommendedName>
        <fullName evidence="1">DUF7931 domain-containing protein</fullName>
    </recommendedName>
</protein>
<keyword evidence="3" id="KW-1185">Reference proteome</keyword>
<dbReference type="EMBL" id="JAXAFO010000052">
    <property type="protein sequence ID" value="MDX6851370.1"/>
    <property type="molecule type" value="Genomic_DNA"/>
</dbReference>
<proteinExistence type="predicted"/>